<dbReference type="Proteomes" id="UP001524499">
    <property type="component" value="Unassembled WGS sequence"/>
</dbReference>
<organism evidence="2 3">
    <name type="scientific">Methylomonas subterranea</name>
    <dbReference type="NCBI Taxonomy" id="2952225"/>
    <lineage>
        <taxon>Bacteria</taxon>
        <taxon>Pseudomonadati</taxon>
        <taxon>Pseudomonadota</taxon>
        <taxon>Gammaproteobacteria</taxon>
        <taxon>Methylococcales</taxon>
        <taxon>Methylococcaceae</taxon>
        <taxon>Methylomonas</taxon>
    </lineage>
</organism>
<dbReference type="Pfam" id="PF13761">
    <property type="entry name" value="DUF4166"/>
    <property type="match status" value="1"/>
</dbReference>
<keyword evidence="3" id="KW-1185">Reference proteome</keyword>
<comment type="caution">
    <text evidence="2">The sequence shown here is derived from an EMBL/GenBank/DDBJ whole genome shotgun (WGS) entry which is preliminary data.</text>
</comment>
<dbReference type="EMBL" id="JANIBJ010000015">
    <property type="protein sequence ID" value="MCQ8104335.1"/>
    <property type="molecule type" value="Genomic_DNA"/>
</dbReference>
<accession>A0ABT1TFT9</accession>
<protein>
    <submittedName>
        <fullName evidence="2">DUF4166 domain-containing protein</fullName>
    </submittedName>
</protein>
<reference evidence="2 3" key="1">
    <citation type="submission" date="2022-07" db="EMBL/GenBank/DDBJ databases">
        <title>Methylomonas rivi sp. nov., Methylomonas rosea sp. nov., Methylomonas aureus sp. nov. and Methylomonas subterranea sp. nov., four novel methanotrophs isolated from a freshwater creek and the deep terrestrial subsurface.</title>
        <authorList>
            <person name="Abin C."/>
            <person name="Sankaranarayanan K."/>
            <person name="Garner C."/>
            <person name="Sindelar R."/>
            <person name="Kotary K."/>
            <person name="Garner R."/>
            <person name="Barclay S."/>
            <person name="Lawson P."/>
            <person name="Krumholz L."/>
        </authorList>
    </citation>
    <scope>NUCLEOTIDE SEQUENCE [LARGE SCALE GENOMIC DNA]</scope>
    <source>
        <strain evidence="2 3">SURF-2</strain>
    </source>
</reference>
<dbReference type="InterPro" id="IPR025311">
    <property type="entry name" value="DUF4166"/>
</dbReference>
<sequence length="207" mass="23841">MPISLMERVLGEDWHKLPAVIQRHYQINGGEQSRLQGRMEIAYPGYLYPLVWLIHLFGGLILWRGPAVLAEVDKGADGGILHWQRTMTYPDGKSDYFRSQMHFTAAHELIETIGFGFGLCLKVEVCNGDLLYHSQGHFWQCGKFRLNIPDCLLLGSASIREQALSEHEFYLDFTIRHPLWGETYAYRGNFHYPDRPISGVDCLQRDN</sequence>
<gene>
    <name evidence="2" type="ORF">NP590_09485</name>
</gene>
<evidence type="ECO:0000259" key="1">
    <source>
        <dbReference type="Pfam" id="PF13761"/>
    </source>
</evidence>
<proteinExistence type="predicted"/>
<evidence type="ECO:0000313" key="2">
    <source>
        <dbReference type="EMBL" id="MCQ8104335.1"/>
    </source>
</evidence>
<feature type="domain" description="DUF4166" evidence="1">
    <location>
        <begin position="17"/>
        <end position="190"/>
    </location>
</feature>
<name>A0ABT1TFT9_9GAMM</name>
<evidence type="ECO:0000313" key="3">
    <source>
        <dbReference type="Proteomes" id="UP001524499"/>
    </source>
</evidence>
<dbReference type="RefSeq" id="WP_256602133.1">
    <property type="nucleotide sequence ID" value="NZ_JANIBJ010000015.1"/>
</dbReference>